<dbReference type="SUPFAM" id="SSF53850">
    <property type="entry name" value="Periplasmic binding protein-like II"/>
    <property type="match status" value="1"/>
</dbReference>
<name>A0A3P4AXX4_9BURK</name>
<dbReference type="EMBL" id="UWPJ01000008">
    <property type="protein sequence ID" value="VCU68903.1"/>
    <property type="molecule type" value="Genomic_DNA"/>
</dbReference>
<dbReference type="Proteomes" id="UP000277294">
    <property type="component" value="Unassembled WGS sequence"/>
</dbReference>
<dbReference type="OrthoDB" id="9780943at2"/>
<dbReference type="Pfam" id="PF03401">
    <property type="entry name" value="TctC"/>
    <property type="match status" value="1"/>
</dbReference>
<evidence type="ECO:0000313" key="3">
    <source>
        <dbReference type="Proteomes" id="UP000277294"/>
    </source>
</evidence>
<comment type="similarity">
    <text evidence="1">Belongs to the UPF0065 (bug) family.</text>
</comment>
<dbReference type="Gene3D" id="3.40.190.150">
    <property type="entry name" value="Bordetella uptake gene, domain 1"/>
    <property type="match status" value="1"/>
</dbReference>
<dbReference type="PANTHER" id="PTHR42928">
    <property type="entry name" value="TRICARBOXYLATE-BINDING PROTEIN"/>
    <property type="match status" value="1"/>
</dbReference>
<dbReference type="InterPro" id="IPR005064">
    <property type="entry name" value="BUG"/>
</dbReference>
<accession>A0A3P4AXX4</accession>
<proteinExistence type="inferred from homology"/>
<dbReference type="PIRSF" id="PIRSF017082">
    <property type="entry name" value="YflP"/>
    <property type="match status" value="1"/>
</dbReference>
<evidence type="ECO:0000256" key="1">
    <source>
        <dbReference type="ARBA" id="ARBA00006987"/>
    </source>
</evidence>
<dbReference type="RefSeq" id="WP_124078200.1">
    <property type="nucleotide sequence ID" value="NZ_UWPJ01000008.1"/>
</dbReference>
<keyword evidence="3" id="KW-1185">Reference proteome</keyword>
<organism evidence="2 3">
    <name type="scientific">Pigmentiphaga humi</name>
    <dbReference type="NCBI Taxonomy" id="2478468"/>
    <lineage>
        <taxon>Bacteria</taxon>
        <taxon>Pseudomonadati</taxon>
        <taxon>Pseudomonadota</taxon>
        <taxon>Betaproteobacteria</taxon>
        <taxon>Burkholderiales</taxon>
        <taxon>Alcaligenaceae</taxon>
        <taxon>Pigmentiphaga</taxon>
    </lineage>
</organism>
<dbReference type="AlphaFoldDB" id="A0A3P4AXX4"/>
<sequence length="340" mass="36470">MEHAMFEEYVAEGATRTRLASRLMGGLLVLGCLLAPASAGAQNYPNRALKLIVTSSPGGPTDVLARPIAEKVSEILGQQVVVDNVPGANTMIAAARTARSDPDGYTLFLVSASTVSLNPATRKNLSYSMKDFAPVVLVASSRYVLAARTSLGVSNVSELKELARKNPGRIKYGMSVGSPSHFAGLMLGSAAGVEFMPIPYKDVAQATKDILVGEVDFVFTPLSTVEHLIGQKQGVVILGVTDDERIPQLPNIPTLIEQGYKGVWGGSWYGIVLRSGSPAYAVKRLNEAFNQALEDQSVRERLLRAGFKVYGGTPEQLAKHIENEAPVYKKIAQEANIQLD</sequence>
<keyword evidence="2" id="KW-0675">Receptor</keyword>
<reference evidence="2 3" key="1">
    <citation type="submission" date="2018-10" db="EMBL/GenBank/DDBJ databases">
        <authorList>
            <person name="Criscuolo A."/>
        </authorList>
    </citation>
    <scope>NUCLEOTIDE SEQUENCE [LARGE SCALE GENOMIC DNA]</scope>
    <source>
        <strain evidence="2">DnA1</strain>
    </source>
</reference>
<evidence type="ECO:0000313" key="2">
    <source>
        <dbReference type="EMBL" id="VCU68903.1"/>
    </source>
</evidence>
<protein>
    <submittedName>
        <fullName evidence="2">Tripartite tricarboxylate transporter family receptor</fullName>
    </submittedName>
</protein>
<dbReference type="InterPro" id="IPR042100">
    <property type="entry name" value="Bug_dom1"/>
</dbReference>
<dbReference type="PANTHER" id="PTHR42928:SF5">
    <property type="entry name" value="BLR1237 PROTEIN"/>
    <property type="match status" value="1"/>
</dbReference>
<dbReference type="Gene3D" id="3.40.190.10">
    <property type="entry name" value="Periplasmic binding protein-like II"/>
    <property type="match status" value="1"/>
</dbReference>
<dbReference type="CDD" id="cd07012">
    <property type="entry name" value="PBP2_Bug_TTT"/>
    <property type="match status" value="1"/>
</dbReference>
<gene>
    <name evidence="2" type="ORF">PIGHUM_00962</name>
</gene>